<dbReference type="CDD" id="cd07025">
    <property type="entry name" value="Peptidase_S66"/>
    <property type="match status" value="1"/>
</dbReference>
<dbReference type="InterPro" id="IPR029062">
    <property type="entry name" value="Class_I_gatase-like"/>
</dbReference>
<dbReference type="Pfam" id="PF02016">
    <property type="entry name" value="Peptidase_S66"/>
    <property type="match status" value="1"/>
</dbReference>
<feature type="domain" description="LD-carboxypeptidase C-terminal" evidence="7">
    <location>
        <begin position="188"/>
        <end position="324"/>
    </location>
</feature>
<feature type="domain" description="LD-carboxypeptidase N-terminal" evidence="6">
    <location>
        <begin position="17"/>
        <end position="136"/>
    </location>
</feature>
<dbReference type="GO" id="GO:0004180">
    <property type="term" value="F:carboxypeptidase activity"/>
    <property type="evidence" value="ECO:0007669"/>
    <property type="project" value="UniProtKB-KW"/>
</dbReference>
<dbReference type="GO" id="GO:0008236">
    <property type="term" value="F:serine-type peptidase activity"/>
    <property type="evidence" value="ECO:0007669"/>
    <property type="project" value="UniProtKB-KW"/>
</dbReference>
<name>C7DIG6_MICA2</name>
<dbReference type="InterPro" id="IPR027478">
    <property type="entry name" value="LdcA_N"/>
</dbReference>
<evidence type="ECO:0000313" key="9">
    <source>
        <dbReference type="Proteomes" id="UP000332487"/>
    </source>
</evidence>
<dbReference type="InterPro" id="IPR003507">
    <property type="entry name" value="S66_fam"/>
</dbReference>
<evidence type="ECO:0000259" key="6">
    <source>
        <dbReference type="Pfam" id="PF02016"/>
    </source>
</evidence>
<gene>
    <name evidence="8" type="ORF">UNLARM2_0858</name>
</gene>
<proteinExistence type="inferred from homology"/>
<protein>
    <submittedName>
        <fullName evidence="8">Peptidase U61 LD-carboxypeptidase A</fullName>
    </submittedName>
</protein>
<keyword evidence="5" id="KW-0720">Serine protease</keyword>
<dbReference type="EMBL" id="GG697241">
    <property type="protein sequence ID" value="EET89740.1"/>
    <property type="molecule type" value="Genomic_DNA"/>
</dbReference>
<dbReference type="InterPro" id="IPR040921">
    <property type="entry name" value="Peptidase_S66C"/>
</dbReference>
<keyword evidence="4" id="KW-0378">Hydrolase</keyword>
<reference evidence="8 9" key="2">
    <citation type="journal article" date="2010" name="Proc. Natl. Acad. Sci. U.S.A.">
        <title>Enigmatic, ultrasmall, uncultivated Archaea.</title>
        <authorList>
            <person name="Baker B.J."/>
            <person name="Comolli L.R."/>
            <person name="Dick G.J."/>
            <person name="Hauser L.J."/>
            <person name="Hyatt D."/>
            <person name="Dill B.D."/>
            <person name="Land M.L."/>
            <person name="Verberkmoes N.C."/>
            <person name="Hettich R.L."/>
            <person name="Banfield J.F."/>
        </authorList>
    </citation>
    <scope>NUCLEOTIDE SEQUENCE [LARGE SCALE GENOMIC DNA]</scope>
    <source>
        <strain evidence="8">ARMAN-2</strain>
    </source>
</reference>
<dbReference type="SUPFAM" id="SSF52317">
    <property type="entry name" value="Class I glutamine amidotransferase-like"/>
    <property type="match status" value="1"/>
</dbReference>
<dbReference type="GO" id="GO:0006508">
    <property type="term" value="P:proteolysis"/>
    <property type="evidence" value="ECO:0007669"/>
    <property type="project" value="UniProtKB-KW"/>
</dbReference>
<evidence type="ECO:0000256" key="2">
    <source>
        <dbReference type="ARBA" id="ARBA00022645"/>
    </source>
</evidence>
<dbReference type="Proteomes" id="UP000332487">
    <property type="component" value="Unassembled WGS sequence"/>
</dbReference>
<evidence type="ECO:0000256" key="4">
    <source>
        <dbReference type="ARBA" id="ARBA00022801"/>
    </source>
</evidence>
<dbReference type="PANTHER" id="PTHR30237">
    <property type="entry name" value="MURAMOYLTETRAPEPTIDE CARBOXYPEPTIDASE"/>
    <property type="match status" value="1"/>
</dbReference>
<dbReference type="MEROPS" id="S66.001"/>
<dbReference type="Pfam" id="PF17676">
    <property type="entry name" value="Peptidase_S66C"/>
    <property type="match status" value="1"/>
</dbReference>
<keyword evidence="2" id="KW-0121">Carboxypeptidase</keyword>
<evidence type="ECO:0000259" key="7">
    <source>
        <dbReference type="Pfam" id="PF17676"/>
    </source>
</evidence>
<reference evidence="8 9" key="1">
    <citation type="journal article" date="2009" name="Genome Biol.">
        <title>Community-wide analysis of microbial genome sequence signatures.</title>
        <authorList>
            <person name="Dick G.J."/>
            <person name="Andersson A.F."/>
            <person name="Baker B.J."/>
            <person name="Simmons S.L."/>
            <person name="Thomas B.C."/>
            <person name="Yelton A.P."/>
            <person name="Banfield J.F."/>
        </authorList>
    </citation>
    <scope>NUCLEOTIDE SEQUENCE [LARGE SCALE GENOMIC DNA]</scope>
    <source>
        <strain evidence="8">ARMAN-2</strain>
    </source>
</reference>
<dbReference type="Gene3D" id="3.50.30.60">
    <property type="entry name" value="LD-carboxypeptidase A C-terminal domain-like"/>
    <property type="match status" value="1"/>
</dbReference>
<dbReference type="InterPro" id="IPR040449">
    <property type="entry name" value="Peptidase_S66_N"/>
</dbReference>
<dbReference type="SUPFAM" id="SSF141986">
    <property type="entry name" value="LD-carboxypeptidase A C-terminal domain-like"/>
    <property type="match status" value="1"/>
</dbReference>
<evidence type="ECO:0000256" key="5">
    <source>
        <dbReference type="ARBA" id="ARBA00022825"/>
    </source>
</evidence>
<evidence type="ECO:0000256" key="1">
    <source>
        <dbReference type="ARBA" id="ARBA00010233"/>
    </source>
</evidence>
<dbReference type="InterPro" id="IPR027461">
    <property type="entry name" value="Carboxypeptidase_A_C_sf"/>
</dbReference>
<dbReference type="PIRSF" id="PIRSF028757">
    <property type="entry name" value="LD-carboxypeptidase"/>
    <property type="match status" value="1"/>
</dbReference>
<evidence type="ECO:0000256" key="3">
    <source>
        <dbReference type="ARBA" id="ARBA00022670"/>
    </source>
</evidence>
<accession>C7DIG6</accession>
<sequence>MHEPIVKPAALKPGSLIKIIAPSFAVSNETNVPRAIEFLKKQGFRVSTSTGMTHAAGTRYYTSGDRLRKNEIEAAFKNDEVDAIMAFRGGAGAIDLLNMIDYDVIKDHPKIFVGSSDITLLQLAFMKKANLVTFQGPMFIDIMTEKDDAILNYNWSTFLSVVQRGDKALLKNPIGARTSKTIVEGTAKGRIVGGNMTMFTLIAGTEYMPEIENRILFLEDVNVEPWMVDNLLNSIILKGLIQKCAGVVFGGFPHEGLEELANSLDASSFLFKNLMIEDYMLSAIQDIIYDIMAKKIEKLPSFLEFTCCHGRHITTVPLGVKVELNSVNRTIEMLESAVD</sequence>
<dbReference type="PANTHER" id="PTHR30237:SF2">
    <property type="entry name" value="MUREIN TETRAPEPTIDE CARBOXYPEPTIDASE"/>
    <property type="match status" value="1"/>
</dbReference>
<keyword evidence="9" id="KW-1185">Reference proteome</keyword>
<keyword evidence="3" id="KW-0645">Protease</keyword>
<organism evidence="8 9">
    <name type="scientific">Candidatus Micrarchaeum acidiphilum ARMAN-2</name>
    <dbReference type="NCBI Taxonomy" id="425595"/>
    <lineage>
        <taxon>Archaea</taxon>
        <taxon>Candidatus Micrarchaeota</taxon>
        <taxon>Candidatus Micrarchaeia</taxon>
        <taxon>Candidatus Micrarchaeales</taxon>
        <taxon>Candidatus Micrarchaeaceae</taxon>
        <taxon>Candidatus Micrarchaeum</taxon>
    </lineage>
</organism>
<comment type="similarity">
    <text evidence="1">Belongs to the peptidase S66 family.</text>
</comment>
<dbReference type="Gene3D" id="3.40.50.10740">
    <property type="entry name" value="Class I glutamine amidotransferase-like"/>
    <property type="match status" value="1"/>
</dbReference>
<evidence type="ECO:0000313" key="8">
    <source>
        <dbReference type="EMBL" id="EET89740.1"/>
    </source>
</evidence>
<dbReference type="AlphaFoldDB" id="C7DIG6"/>